<dbReference type="Pfam" id="PF02812">
    <property type="entry name" value="ELFV_dehydrog_N"/>
    <property type="match status" value="1"/>
</dbReference>
<evidence type="ECO:0000256" key="5">
    <source>
        <dbReference type="PIRSR" id="PIRSR000185-2"/>
    </source>
</evidence>
<feature type="active site" description="Proton donor" evidence="4">
    <location>
        <position position="103"/>
    </location>
</feature>
<feature type="binding site" evidence="5">
    <location>
        <position position="187"/>
    </location>
    <ligand>
        <name>NAD(+)</name>
        <dbReference type="ChEBI" id="CHEBI:57540"/>
    </ligand>
</feature>
<dbReference type="PANTHER" id="PTHR11606:SF13">
    <property type="entry name" value="GLUTAMATE DEHYDROGENASE 1, MITOCHONDRIAL"/>
    <property type="match status" value="1"/>
</dbReference>
<keyword evidence="2 3" id="KW-0560">Oxidoreductase</keyword>
<dbReference type="PANTHER" id="PTHR11606">
    <property type="entry name" value="GLUTAMATE DEHYDROGENASE"/>
    <property type="match status" value="1"/>
</dbReference>
<name>A0A1M5TQT5_9BACT</name>
<dbReference type="InterPro" id="IPR046346">
    <property type="entry name" value="Aminoacid_DH-like_N_sf"/>
</dbReference>
<feature type="domain" description="Glutamate/phenylalanine/leucine/valine/L-tryptophan dehydrogenase C-terminal" evidence="8">
    <location>
        <begin position="180"/>
        <end position="410"/>
    </location>
</feature>
<dbReference type="GO" id="GO:0006538">
    <property type="term" value="P:L-glutamate catabolic process"/>
    <property type="evidence" value="ECO:0007669"/>
    <property type="project" value="TreeGrafter"/>
</dbReference>
<sequence length="412" mass="45518">MQNPYENYLKQLDNVKKYIEAPEGAFEILKNPLRIIEVSIPVKMDDGSIKVFKGWRSQHNNALGPTKGGIRYHPDVTKEEVMALSAWMSIKNAVVGIPYGGGKGGIKVNPKELSQGELERLSRGFIDAIYKYIGVDQDIPAPDVYTNSQIMSWMMDEYSKLVGSYQPGVITGKIKIVGGSQGRGTATARGGFFVLREALKIKGESFKGLTVAVQGFGNAGSFAARFLSEAGANVVAVSDSKGGIYNSQGLPYGPVLEHKMKTGTVRDFDGARNITNEELLELDVDILIPAAIENVITKENAEQIKARYILELANGPITPEADEILYKKGTFILPDVLANAGGVTVSYFEWVQNRTGYYWSEREVHEKLDEVMTQAFHNVYETMKEKEVNSRIASYIVSVSRIIEAMKARGWI</sequence>
<keyword evidence="5" id="KW-0520">NAD</keyword>
<dbReference type="Gene3D" id="3.40.50.10860">
    <property type="entry name" value="Leucine Dehydrogenase, chain A, domain 1"/>
    <property type="match status" value="1"/>
</dbReference>
<evidence type="ECO:0000256" key="6">
    <source>
        <dbReference type="PIRSR" id="PIRSR000185-3"/>
    </source>
</evidence>
<dbReference type="InterPro" id="IPR014362">
    <property type="entry name" value="Glu_DH"/>
</dbReference>
<reference evidence="10" key="1">
    <citation type="submission" date="2016-11" db="EMBL/GenBank/DDBJ databases">
        <authorList>
            <person name="Varghese N."/>
            <person name="Submissions S."/>
        </authorList>
    </citation>
    <scope>NUCLEOTIDE SEQUENCE [LARGE SCALE GENOMIC DNA]</scope>
    <source>
        <strain evidence="10">DSM 15807</strain>
    </source>
</reference>
<dbReference type="GO" id="GO:0004352">
    <property type="term" value="F:glutamate dehydrogenase (NAD+) activity"/>
    <property type="evidence" value="ECO:0007669"/>
    <property type="project" value="TreeGrafter"/>
</dbReference>
<dbReference type="Pfam" id="PF00208">
    <property type="entry name" value="ELFV_dehydrog"/>
    <property type="match status" value="1"/>
</dbReference>
<evidence type="ECO:0000256" key="4">
    <source>
        <dbReference type="PIRSR" id="PIRSR000185-1"/>
    </source>
</evidence>
<keyword evidence="5" id="KW-0547">Nucleotide-binding</keyword>
<dbReference type="PIRSF" id="PIRSF000185">
    <property type="entry name" value="Glu_DH"/>
    <property type="match status" value="1"/>
</dbReference>
<dbReference type="AlphaFoldDB" id="A0A1M5TQT5"/>
<dbReference type="InterPro" id="IPR006096">
    <property type="entry name" value="Glu/Leu/Phe/Val/Trp_DH_C"/>
</dbReference>
<accession>A0A1M5TQT5</accession>
<dbReference type="InterPro" id="IPR033922">
    <property type="entry name" value="NAD_bind_Glu_DH"/>
</dbReference>
<dbReference type="InterPro" id="IPR006097">
    <property type="entry name" value="Glu/Leu/Phe/Val/Trp_DH_dimer"/>
</dbReference>
<evidence type="ECO:0000313" key="9">
    <source>
        <dbReference type="EMBL" id="SHH53084.1"/>
    </source>
</evidence>
<dbReference type="PROSITE" id="PS00074">
    <property type="entry name" value="GLFV_DEHYDROGENASE"/>
    <property type="match status" value="1"/>
</dbReference>
<dbReference type="EMBL" id="FQXN01000005">
    <property type="protein sequence ID" value="SHH53084.1"/>
    <property type="molecule type" value="Genomic_DNA"/>
</dbReference>
<evidence type="ECO:0000313" key="10">
    <source>
        <dbReference type="Proteomes" id="UP000242592"/>
    </source>
</evidence>
<dbReference type="Proteomes" id="UP000242592">
    <property type="component" value="Unassembled WGS sequence"/>
</dbReference>
<dbReference type="GO" id="GO:0000166">
    <property type="term" value="F:nucleotide binding"/>
    <property type="evidence" value="ECO:0007669"/>
    <property type="project" value="UniProtKB-KW"/>
</dbReference>
<keyword evidence="10" id="KW-1185">Reference proteome</keyword>
<dbReference type="Gene3D" id="3.40.50.720">
    <property type="entry name" value="NAD(P)-binding Rossmann-like Domain"/>
    <property type="match status" value="1"/>
</dbReference>
<protein>
    <recommendedName>
        <fullName evidence="3">Glutamate dehydrogenase</fullName>
    </recommendedName>
</protein>
<feature type="binding site" evidence="5">
    <location>
        <position position="67"/>
    </location>
    <ligand>
        <name>substrate</name>
    </ligand>
</feature>
<evidence type="ECO:0000259" key="8">
    <source>
        <dbReference type="SMART" id="SM00839"/>
    </source>
</evidence>
<evidence type="ECO:0000256" key="1">
    <source>
        <dbReference type="ARBA" id="ARBA00006382"/>
    </source>
</evidence>
<gene>
    <name evidence="9" type="ORF">SAMN02745199_1461</name>
</gene>
<evidence type="ECO:0000256" key="2">
    <source>
        <dbReference type="ARBA" id="ARBA00023002"/>
    </source>
</evidence>
<dbReference type="SUPFAM" id="SSF53223">
    <property type="entry name" value="Aminoacid dehydrogenase-like, N-terminal domain"/>
    <property type="match status" value="1"/>
</dbReference>
<feature type="site" description="Important for catalysis" evidence="6">
    <location>
        <position position="143"/>
    </location>
</feature>
<dbReference type="SMART" id="SM00839">
    <property type="entry name" value="ELFV_dehydrog"/>
    <property type="match status" value="1"/>
</dbReference>
<comment type="similarity">
    <text evidence="1 3 7">Belongs to the Glu/Leu/Phe/Val dehydrogenases family.</text>
</comment>
<dbReference type="PRINTS" id="PR00082">
    <property type="entry name" value="GLFDHDRGNASE"/>
</dbReference>
<dbReference type="InterPro" id="IPR006095">
    <property type="entry name" value="Glu/Leu/Phe/Val/Trp_DH"/>
</dbReference>
<evidence type="ECO:0000256" key="3">
    <source>
        <dbReference type="PIRNR" id="PIRNR000185"/>
    </source>
</evidence>
<dbReference type="InterPro" id="IPR036291">
    <property type="entry name" value="NAD(P)-bd_dom_sf"/>
</dbReference>
<feature type="binding site" evidence="5">
    <location>
        <position position="218"/>
    </location>
    <ligand>
        <name>NAD(+)</name>
        <dbReference type="ChEBI" id="CHEBI:57540"/>
    </ligand>
</feature>
<proteinExistence type="inferred from homology"/>
<evidence type="ECO:0000256" key="7">
    <source>
        <dbReference type="RuleBase" id="RU004417"/>
    </source>
</evidence>
<feature type="binding site" evidence="5">
    <location>
        <position position="91"/>
    </location>
    <ligand>
        <name>substrate</name>
    </ligand>
</feature>
<dbReference type="STRING" id="1123380.SAMN02745199_1461"/>
<dbReference type="FunFam" id="3.40.50.10860:FF:000003">
    <property type="entry name" value="Glutamate dehydrogenase"/>
    <property type="match status" value="1"/>
</dbReference>
<dbReference type="CDD" id="cd01076">
    <property type="entry name" value="NAD_bind_1_Glu_DH"/>
    <property type="match status" value="1"/>
</dbReference>
<feature type="binding site" evidence="5">
    <location>
        <position position="346"/>
    </location>
    <ligand>
        <name>substrate</name>
    </ligand>
</feature>
<dbReference type="InterPro" id="IPR033524">
    <property type="entry name" value="Glu/Leu/Phe/Val_DH_AS"/>
</dbReference>
<organism evidence="9 10">
    <name type="scientific">Thermosipho atlanticus DSM 15807</name>
    <dbReference type="NCBI Taxonomy" id="1123380"/>
    <lineage>
        <taxon>Bacteria</taxon>
        <taxon>Thermotogati</taxon>
        <taxon>Thermotogota</taxon>
        <taxon>Thermotogae</taxon>
        <taxon>Thermotogales</taxon>
        <taxon>Fervidobacteriaceae</taxon>
        <taxon>Thermosipho</taxon>
    </lineage>
</organism>
<dbReference type="SUPFAM" id="SSF51735">
    <property type="entry name" value="NAD(P)-binding Rossmann-fold domains"/>
    <property type="match status" value="1"/>
</dbReference>